<accession>A0A5J4TS40</accession>
<evidence type="ECO:0000256" key="1">
    <source>
        <dbReference type="SAM" id="MobiDB-lite"/>
    </source>
</evidence>
<evidence type="ECO:0000313" key="3">
    <source>
        <dbReference type="Proteomes" id="UP000324800"/>
    </source>
</evidence>
<feature type="region of interest" description="Disordered" evidence="1">
    <location>
        <begin position="1"/>
        <end position="29"/>
    </location>
</feature>
<evidence type="ECO:0000313" key="2">
    <source>
        <dbReference type="EMBL" id="KAA6360702.1"/>
    </source>
</evidence>
<organism evidence="2 3">
    <name type="scientific">Streblomastix strix</name>
    <dbReference type="NCBI Taxonomy" id="222440"/>
    <lineage>
        <taxon>Eukaryota</taxon>
        <taxon>Metamonada</taxon>
        <taxon>Preaxostyla</taxon>
        <taxon>Oxymonadida</taxon>
        <taxon>Streblomastigidae</taxon>
        <taxon>Streblomastix</taxon>
    </lineage>
</organism>
<protein>
    <submittedName>
        <fullName evidence="2">Uncharacterized protein</fullName>
    </submittedName>
</protein>
<sequence length="81" mass="9454">MSNEGVNGGQDPLGRGQNPYKPQKESCTLGNNSLEIVHMRRLTKHKIGMQEIIHMKQHIIHRIRMQDKQEKEHFKGQKIQI</sequence>
<reference evidence="2 3" key="1">
    <citation type="submission" date="2019-03" db="EMBL/GenBank/DDBJ databases">
        <title>Single cell metagenomics reveals metabolic interactions within the superorganism composed of flagellate Streblomastix strix and complex community of Bacteroidetes bacteria on its surface.</title>
        <authorList>
            <person name="Treitli S.C."/>
            <person name="Kolisko M."/>
            <person name="Husnik F."/>
            <person name="Keeling P."/>
            <person name="Hampl V."/>
        </authorList>
    </citation>
    <scope>NUCLEOTIDE SEQUENCE [LARGE SCALE GENOMIC DNA]</scope>
    <source>
        <strain evidence="2">ST1C</strain>
    </source>
</reference>
<dbReference type="Proteomes" id="UP000324800">
    <property type="component" value="Unassembled WGS sequence"/>
</dbReference>
<proteinExistence type="predicted"/>
<comment type="caution">
    <text evidence="2">The sequence shown here is derived from an EMBL/GenBank/DDBJ whole genome shotgun (WGS) entry which is preliminary data.</text>
</comment>
<dbReference type="EMBL" id="SNRW01026572">
    <property type="protein sequence ID" value="KAA6360702.1"/>
    <property type="molecule type" value="Genomic_DNA"/>
</dbReference>
<dbReference type="AlphaFoldDB" id="A0A5J4TS40"/>
<gene>
    <name evidence="2" type="ORF">EZS28_043771</name>
</gene>
<name>A0A5J4TS40_9EUKA</name>